<proteinExistence type="predicted"/>
<dbReference type="CDD" id="cd00075">
    <property type="entry name" value="HATPase"/>
    <property type="match status" value="1"/>
</dbReference>
<accession>A4J194</accession>
<dbReference type="SUPFAM" id="SSF55874">
    <property type="entry name" value="ATPase domain of HSP90 chaperone/DNA topoisomerase II/histidine kinase"/>
    <property type="match status" value="1"/>
</dbReference>
<organism evidence="1 2">
    <name type="scientific">Desulforamulus reducens (strain ATCC BAA-1160 / DSM 100696 / MI-1)</name>
    <name type="common">Desulfotomaculum reducens</name>
    <dbReference type="NCBI Taxonomy" id="349161"/>
    <lineage>
        <taxon>Bacteria</taxon>
        <taxon>Bacillati</taxon>
        <taxon>Bacillota</taxon>
        <taxon>Clostridia</taxon>
        <taxon>Eubacteriales</taxon>
        <taxon>Peptococcaceae</taxon>
        <taxon>Desulforamulus</taxon>
    </lineage>
</organism>
<evidence type="ECO:0000313" key="2">
    <source>
        <dbReference type="Proteomes" id="UP000001556"/>
    </source>
</evidence>
<dbReference type="RefSeq" id="WP_011876685.1">
    <property type="nucleotide sequence ID" value="NC_009253.1"/>
</dbReference>
<keyword evidence="2" id="KW-1185">Reference proteome</keyword>
<dbReference type="EMBL" id="CP000612">
    <property type="protein sequence ID" value="ABO48847.1"/>
    <property type="molecule type" value="Genomic_DNA"/>
</dbReference>
<protein>
    <recommendedName>
        <fullName evidence="3">ATP-binding protein</fullName>
    </recommendedName>
</protein>
<dbReference type="Gene3D" id="3.30.565.10">
    <property type="entry name" value="Histidine kinase-like ATPase, C-terminal domain"/>
    <property type="match status" value="1"/>
</dbReference>
<evidence type="ECO:0008006" key="3">
    <source>
        <dbReference type="Google" id="ProtNLM"/>
    </source>
</evidence>
<gene>
    <name evidence="1" type="ordered locus">Dred_0298</name>
</gene>
<name>A4J194_DESRM</name>
<dbReference type="KEGG" id="drm:Dred_0298"/>
<dbReference type="eggNOG" id="COG0323">
    <property type="taxonomic scope" value="Bacteria"/>
</dbReference>
<dbReference type="Pfam" id="PF13589">
    <property type="entry name" value="HATPase_c_3"/>
    <property type="match status" value="1"/>
</dbReference>
<reference evidence="1 2" key="1">
    <citation type="submission" date="2007-03" db="EMBL/GenBank/DDBJ databases">
        <title>Complete sequence of Desulfotomaculum reducens MI-1.</title>
        <authorList>
            <consortium name="US DOE Joint Genome Institute"/>
            <person name="Copeland A."/>
            <person name="Lucas S."/>
            <person name="Lapidus A."/>
            <person name="Barry K."/>
            <person name="Detter J.C."/>
            <person name="Glavina del Rio T."/>
            <person name="Hammon N."/>
            <person name="Israni S."/>
            <person name="Dalin E."/>
            <person name="Tice H."/>
            <person name="Pitluck S."/>
            <person name="Sims D."/>
            <person name="Brettin T."/>
            <person name="Bruce D."/>
            <person name="Han C."/>
            <person name="Tapia R."/>
            <person name="Schmutz J."/>
            <person name="Larimer F."/>
            <person name="Land M."/>
            <person name="Hauser L."/>
            <person name="Kyrpides N."/>
            <person name="Kim E."/>
            <person name="Tebo B.M."/>
            <person name="Richardson P."/>
        </authorList>
    </citation>
    <scope>NUCLEOTIDE SEQUENCE [LARGE SCALE GENOMIC DNA]</scope>
    <source>
        <strain evidence="1 2">MI-1</strain>
    </source>
</reference>
<dbReference type="HOGENOM" id="CLU_478843_0_0_9"/>
<dbReference type="Proteomes" id="UP000001556">
    <property type="component" value="Chromosome"/>
</dbReference>
<dbReference type="AlphaFoldDB" id="A4J194"/>
<sequence>MFCLIKKLNVNEVSLYREIAKNLVNPLEVIREAISNSHDAQANEIRIKIYRNSDNALCIQISDDGKGMSEEDFERFFNLGDSLKKDNNIGQKGLGTKTYFRSKKLLVESQVSDKRYRAILQEPWEKLSSNVLPEYDFEQIAIKPGENGTFITIEDYKIDKPENYFNFDTLMDYILWYTAAGSFKTKFSNQLSLRKYVKNINISPIIFLDDEINHKKEEFIGEHRFSDPNENPEVVLDEEKNPKSCNYCKHFGPFHRETTIAGKFASFQLYGTVSGINKRREISHFYVGETHKSRFGLYLCKDFIPIINRKDLINDSNYQHYHLLLNSQNFDLTADRNNISNEDDPIVKWVFEEVDKILSKDVKPIAEAAYFNMRREEDEVYKQKKRADELKNRIEHYNSLENLQIDNLPVVKVPNNEAQVAILFTSLLSKYGDLHFDNIRIGHYSDKSTTDLICLDKDNKPILVELEYKLSNLFYHGHSYNTFDIVVCWMVDLELNSKRQTPDHITLKLVKTEDKWFLKYGPDKTIPIIELKSIVNEINNKNN</sequence>
<dbReference type="STRING" id="349161.Dred_0298"/>
<evidence type="ECO:0000313" key="1">
    <source>
        <dbReference type="EMBL" id="ABO48847.1"/>
    </source>
</evidence>
<dbReference type="InterPro" id="IPR036890">
    <property type="entry name" value="HATPase_C_sf"/>
</dbReference>